<comment type="caution">
    <text evidence="1">The sequence shown here is derived from an EMBL/GenBank/DDBJ whole genome shotgun (WGS) entry which is preliminary data.</text>
</comment>
<protein>
    <submittedName>
        <fullName evidence="1">Uncharacterized protein</fullName>
    </submittedName>
</protein>
<dbReference type="Proteomes" id="UP000035346">
    <property type="component" value="Unassembled WGS sequence"/>
</dbReference>
<dbReference type="RefSeq" id="WP_000289931.1">
    <property type="nucleotide sequence ID" value="NZ_FJOK01000001.1"/>
</dbReference>
<dbReference type="EMBL" id="LBKL01000071">
    <property type="protein sequence ID" value="KLL38304.1"/>
    <property type="molecule type" value="Genomic_DNA"/>
</dbReference>
<dbReference type="AlphaFoldDB" id="A0A0H1U9D1"/>
<organism evidence="1 2">
    <name type="scientific">Streptococcus agalactiae</name>
    <dbReference type="NCBI Taxonomy" id="1311"/>
    <lineage>
        <taxon>Bacteria</taxon>
        <taxon>Bacillati</taxon>
        <taxon>Bacillota</taxon>
        <taxon>Bacilli</taxon>
        <taxon>Lactobacillales</taxon>
        <taxon>Streptococcaceae</taxon>
        <taxon>Streptococcus</taxon>
    </lineage>
</organism>
<proteinExistence type="predicted"/>
<evidence type="ECO:0000313" key="1">
    <source>
        <dbReference type="EMBL" id="KLL38304.1"/>
    </source>
</evidence>
<sequence length="77" mass="9173">MYWSRNGSEVMSQTILLSHEGNLRDLFFGKWRAQYEAIKNEGLRKLGNHFKYTLKEYNLPSLRRNEKSPKAGRSFYD</sequence>
<reference evidence="1 2" key="1">
    <citation type="journal article" date="2015" name="PLoS ONE">
        <title>Genomic analysis reveals the molecular basis for capsule loss in the group B streptococcus population.</title>
        <authorList>
            <consortium name="DEVANI Consortium"/>
            <person name="Rosini R."/>
            <person name="Campisi E."/>
            <person name="De Chiara M."/>
            <person name="Tettelin H."/>
            <person name="Rinaudo D."/>
            <person name="Toniolo C."/>
            <person name="Metruccio M."/>
            <person name="Guidotti S."/>
            <person name="Sorensen U.B."/>
            <person name="Kilian M."/>
            <person name="Ramirez M."/>
            <person name="Janulczyk R."/>
            <person name="Donati C."/>
            <person name="Grandi G."/>
            <person name="Margarit I."/>
        </authorList>
    </citation>
    <scope>NUCLEOTIDE SEQUENCE [LARGE SCALE GENOMIC DNA]</scope>
    <source>
        <strain evidence="1 2">DK-B-USS-215</strain>
    </source>
</reference>
<evidence type="ECO:0000313" key="2">
    <source>
        <dbReference type="Proteomes" id="UP000035346"/>
    </source>
</evidence>
<name>A0A0H1U9D1_STRAG</name>
<accession>A0A0H1U9D1</accession>
<gene>
    <name evidence="1" type="ORF">WA04_06575</name>
</gene>